<dbReference type="EMBL" id="KV424133">
    <property type="protein sequence ID" value="KZT50973.1"/>
    <property type="molecule type" value="Genomic_DNA"/>
</dbReference>
<evidence type="ECO:0000313" key="3">
    <source>
        <dbReference type="Proteomes" id="UP000076842"/>
    </source>
</evidence>
<accession>A0A165CKQ3</accession>
<dbReference type="Proteomes" id="UP000076842">
    <property type="component" value="Unassembled WGS sequence"/>
</dbReference>
<keyword evidence="3" id="KW-1185">Reference proteome</keyword>
<keyword evidence="1" id="KW-1133">Transmembrane helix</keyword>
<sequence length="121" mass="13172">MSPEDRLAWKALERERAREEWRKLTAAGKAKHIMVFISLAGCVVSLVGSRIVLGDDAPAWALLLFASSAFEVIGFGFLSLLAVSTRSRTDPDCKRPLLNGAMSVFVLLAAYPWLACAMIGC</sequence>
<dbReference type="AlphaFoldDB" id="A0A165CKQ3"/>
<keyword evidence="1" id="KW-0472">Membrane</keyword>
<name>A0A165CKQ3_9BASI</name>
<dbReference type="InParanoid" id="A0A165CKQ3"/>
<organism evidence="2 3">
    <name type="scientific">Calocera cornea HHB12733</name>
    <dbReference type="NCBI Taxonomy" id="1353952"/>
    <lineage>
        <taxon>Eukaryota</taxon>
        <taxon>Fungi</taxon>
        <taxon>Dikarya</taxon>
        <taxon>Basidiomycota</taxon>
        <taxon>Agaricomycotina</taxon>
        <taxon>Dacrymycetes</taxon>
        <taxon>Dacrymycetales</taxon>
        <taxon>Dacrymycetaceae</taxon>
        <taxon>Calocera</taxon>
    </lineage>
</organism>
<protein>
    <submittedName>
        <fullName evidence="2">Uncharacterized protein</fullName>
    </submittedName>
</protein>
<reference evidence="2 3" key="1">
    <citation type="journal article" date="2016" name="Mol. Biol. Evol.">
        <title>Comparative Genomics of Early-Diverging Mushroom-Forming Fungi Provides Insights into the Origins of Lignocellulose Decay Capabilities.</title>
        <authorList>
            <person name="Nagy L.G."/>
            <person name="Riley R."/>
            <person name="Tritt A."/>
            <person name="Adam C."/>
            <person name="Daum C."/>
            <person name="Floudas D."/>
            <person name="Sun H."/>
            <person name="Yadav J.S."/>
            <person name="Pangilinan J."/>
            <person name="Larsson K.H."/>
            <person name="Matsuura K."/>
            <person name="Barry K."/>
            <person name="Labutti K."/>
            <person name="Kuo R."/>
            <person name="Ohm R.A."/>
            <person name="Bhattacharya S.S."/>
            <person name="Shirouzu T."/>
            <person name="Yoshinaga Y."/>
            <person name="Martin F.M."/>
            <person name="Grigoriev I.V."/>
            <person name="Hibbett D.S."/>
        </authorList>
    </citation>
    <scope>NUCLEOTIDE SEQUENCE [LARGE SCALE GENOMIC DNA]</scope>
    <source>
        <strain evidence="2 3">HHB12733</strain>
    </source>
</reference>
<proteinExistence type="predicted"/>
<evidence type="ECO:0000313" key="2">
    <source>
        <dbReference type="EMBL" id="KZT50973.1"/>
    </source>
</evidence>
<feature type="transmembrane region" description="Helical" evidence="1">
    <location>
        <begin position="59"/>
        <end position="84"/>
    </location>
</feature>
<gene>
    <name evidence="2" type="ORF">CALCODRAFT_160688</name>
</gene>
<evidence type="ECO:0000256" key="1">
    <source>
        <dbReference type="SAM" id="Phobius"/>
    </source>
</evidence>
<feature type="transmembrane region" description="Helical" evidence="1">
    <location>
        <begin position="33"/>
        <end position="53"/>
    </location>
</feature>
<keyword evidence="1" id="KW-0812">Transmembrane</keyword>
<feature type="transmembrane region" description="Helical" evidence="1">
    <location>
        <begin position="96"/>
        <end position="114"/>
    </location>
</feature>